<dbReference type="InterPro" id="IPR011006">
    <property type="entry name" value="CheY-like_superfamily"/>
</dbReference>
<dbReference type="Proteomes" id="UP001108123">
    <property type="component" value="Unassembled WGS sequence"/>
</dbReference>
<dbReference type="SMART" id="SM00448">
    <property type="entry name" value="REC"/>
    <property type="match status" value="1"/>
</dbReference>
<organism evidence="5 6">
    <name type="scientific">Anaerosalibacter bizertensis</name>
    <dbReference type="NCBI Taxonomy" id="932217"/>
    <lineage>
        <taxon>Bacteria</taxon>
        <taxon>Bacillati</taxon>
        <taxon>Bacillota</taxon>
        <taxon>Tissierellia</taxon>
        <taxon>Tissierellales</taxon>
        <taxon>Sporanaerobacteraceae</taxon>
        <taxon>Anaerosalibacter</taxon>
    </lineage>
</organism>
<dbReference type="GO" id="GO:0003677">
    <property type="term" value="F:DNA binding"/>
    <property type="evidence" value="ECO:0007669"/>
    <property type="project" value="UniProtKB-KW"/>
</dbReference>
<evidence type="ECO:0000313" key="6">
    <source>
        <dbReference type="Proteomes" id="UP000462760"/>
    </source>
</evidence>
<dbReference type="InterPro" id="IPR046947">
    <property type="entry name" value="LytR-like"/>
</dbReference>
<evidence type="ECO:0000256" key="1">
    <source>
        <dbReference type="PROSITE-ProRule" id="PRU00169"/>
    </source>
</evidence>
<name>A0A844FFB8_9FIRM</name>
<dbReference type="SUPFAM" id="SSF52172">
    <property type="entry name" value="CheY-like"/>
    <property type="match status" value="1"/>
</dbReference>
<dbReference type="InterPro" id="IPR001789">
    <property type="entry name" value="Sig_transdc_resp-reg_receiver"/>
</dbReference>
<accession>A0A844FFB8</accession>
<sequence>MIRAIVVDDEVPAREELIYILQNFKDIEIIGEASHGVEVLELNRKLKPDLIFLDIQMPKISGIDVARKILQEPHIPLIVFVTAYEEHALEAFEVNAIDYILKPISIERLSKSMNKIINNINIGKSDYLGKIDKLIKTLKDKETENKIRISVSDNGKIIPLDAKEIIYATIEDKNTVIFSKKGKFETNYTLGELSDKLGRENFFRSHKSYLINLNLIEVIEPWFNSTFNLKLKDIVEKIPVSRSQSKEFKSIMNID</sequence>
<dbReference type="Pfam" id="PF00072">
    <property type="entry name" value="Response_reg"/>
    <property type="match status" value="1"/>
</dbReference>
<dbReference type="PANTHER" id="PTHR37299">
    <property type="entry name" value="TRANSCRIPTIONAL REGULATOR-RELATED"/>
    <property type="match status" value="1"/>
</dbReference>
<dbReference type="RefSeq" id="WP_216382893.1">
    <property type="nucleotide sequence ID" value="NZ_JAHLOA010000001.1"/>
</dbReference>
<dbReference type="GO" id="GO:0000156">
    <property type="term" value="F:phosphorelay response regulator activity"/>
    <property type="evidence" value="ECO:0007669"/>
    <property type="project" value="InterPro"/>
</dbReference>
<dbReference type="Pfam" id="PF04397">
    <property type="entry name" value="LytTR"/>
    <property type="match status" value="1"/>
</dbReference>
<evidence type="ECO:0000313" key="4">
    <source>
        <dbReference type="EMBL" id="MCG4563878.1"/>
    </source>
</evidence>
<dbReference type="AlphaFoldDB" id="A0A844FFB8"/>
<keyword evidence="1" id="KW-0597">Phosphoprotein</keyword>
<dbReference type="Gene3D" id="3.40.50.2300">
    <property type="match status" value="1"/>
</dbReference>
<dbReference type="EMBL" id="VULR01000002">
    <property type="protein sequence ID" value="MSS42626.1"/>
    <property type="molecule type" value="Genomic_DNA"/>
</dbReference>
<gene>
    <name evidence="5" type="ORF">FYJ27_02600</name>
    <name evidence="4" type="ORF">L0P62_00290</name>
</gene>
<reference evidence="4" key="2">
    <citation type="submission" date="2022-01" db="EMBL/GenBank/DDBJ databases">
        <title>Collection of gut derived symbiotic bacterial strains cultured from healthy donors.</title>
        <authorList>
            <person name="Lin H."/>
            <person name="Kohout C."/>
            <person name="Waligurski E."/>
            <person name="Pamer E.G."/>
        </authorList>
    </citation>
    <scope>NUCLEOTIDE SEQUENCE</scope>
    <source>
        <strain evidence="4">MSK.14.39</strain>
    </source>
</reference>
<dbReference type="Gene3D" id="2.20.25.10">
    <property type="match status" value="1"/>
</dbReference>
<dbReference type="SMART" id="SM00850">
    <property type="entry name" value="LytTR"/>
    <property type="match status" value="1"/>
</dbReference>
<proteinExistence type="predicted"/>
<evidence type="ECO:0000259" key="3">
    <source>
        <dbReference type="PROSITE" id="PS50930"/>
    </source>
</evidence>
<dbReference type="PROSITE" id="PS50930">
    <property type="entry name" value="HTH_LYTTR"/>
    <property type="match status" value="1"/>
</dbReference>
<dbReference type="PROSITE" id="PS50110">
    <property type="entry name" value="RESPONSE_REGULATORY"/>
    <property type="match status" value="1"/>
</dbReference>
<dbReference type="PANTHER" id="PTHR37299:SF1">
    <property type="entry name" value="STAGE 0 SPORULATION PROTEIN A HOMOLOG"/>
    <property type="match status" value="1"/>
</dbReference>
<evidence type="ECO:0000313" key="7">
    <source>
        <dbReference type="Proteomes" id="UP001108123"/>
    </source>
</evidence>
<reference evidence="5 6" key="1">
    <citation type="submission" date="2019-08" db="EMBL/GenBank/DDBJ databases">
        <title>In-depth cultivation of the pig gut microbiome towards novel bacterial diversity and tailored functional studies.</title>
        <authorList>
            <person name="Wylensek D."/>
            <person name="Hitch T.C.A."/>
            <person name="Clavel T."/>
        </authorList>
    </citation>
    <scope>NUCLEOTIDE SEQUENCE [LARGE SCALE GENOMIC DNA]</scope>
    <source>
        <strain evidence="5 6">Med78-601-WT-4W-RMD-3</strain>
    </source>
</reference>
<evidence type="ECO:0000313" key="5">
    <source>
        <dbReference type="EMBL" id="MSS42626.1"/>
    </source>
</evidence>
<keyword evidence="4" id="KW-0238">DNA-binding</keyword>
<feature type="domain" description="HTH LytTR-type" evidence="3">
    <location>
        <begin position="149"/>
        <end position="254"/>
    </location>
</feature>
<protein>
    <submittedName>
        <fullName evidence="4">LytTR family DNA-binding domain-containing protein</fullName>
    </submittedName>
    <submittedName>
        <fullName evidence="5">Response regulator transcription factor</fullName>
    </submittedName>
</protein>
<dbReference type="FunFam" id="3.40.50.2300:FF:000051">
    <property type="entry name" value="Two-component response regulator yehT"/>
    <property type="match status" value="1"/>
</dbReference>
<comment type="caution">
    <text evidence="5">The sequence shown here is derived from an EMBL/GenBank/DDBJ whole genome shotgun (WGS) entry which is preliminary data.</text>
</comment>
<dbReference type="EMBL" id="JAKNID010000001">
    <property type="protein sequence ID" value="MCG4563878.1"/>
    <property type="molecule type" value="Genomic_DNA"/>
</dbReference>
<feature type="domain" description="Response regulatory" evidence="2">
    <location>
        <begin position="3"/>
        <end position="117"/>
    </location>
</feature>
<dbReference type="InterPro" id="IPR007492">
    <property type="entry name" value="LytTR_DNA-bd_dom"/>
</dbReference>
<evidence type="ECO:0000259" key="2">
    <source>
        <dbReference type="PROSITE" id="PS50110"/>
    </source>
</evidence>
<dbReference type="CDD" id="cd17532">
    <property type="entry name" value="REC_LytTR_AlgR-like"/>
    <property type="match status" value="1"/>
</dbReference>
<dbReference type="Proteomes" id="UP000462760">
    <property type="component" value="Unassembled WGS sequence"/>
</dbReference>
<dbReference type="Gene3D" id="2.40.50.40">
    <property type="match status" value="1"/>
</dbReference>
<feature type="modified residue" description="4-aspartylphosphate" evidence="1">
    <location>
        <position position="54"/>
    </location>
</feature>
<keyword evidence="7" id="KW-1185">Reference proteome</keyword>